<reference evidence="1" key="1">
    <citation type="journal article" date="2013" name="Nature">
        <title>Draft genome of the wheat A-genome progenitor Triticum urartu.</title>
        <authorList>
            <person name="Ling H.Q."/>
            <person name="Zhao S."/>
            <person name="Liu D."/>
            <person name="Wang J."/>
            <person name="Sun H."/>
            <person name="Zhang C."/>
            <person name="Fan H."/>
            <person name="Li D."/>
            <person name="Dong L."/>
            <person name="Tao Y."/>
            <person name="Gao C."/>
            <person name="Wu H."/>
            <person name="Li Y."/>
            <person name="Cui Y."/>
            <person name="Guo X."/>
            <person name="Zheng S."/>
            <person name="Wang B."/>
            <person name="Yu K."/>
            <person name="Liang Q."/>
            <person name="Yang W."/>
            <person name="Lou X."/>
            <person name="Chen J."/>
            <person name="Feng M."/>
            <person name="Jian J."/>
            <person name="Zhang X."/>
            <person name="Luo G."/>
            <person name="Jiang Y."/>
            <person name="Liu J."/>
            <person name="Wang Z."/>
            <person name="Sha Y."/>
            <person name="Zhang B."/>
            <person name="Wu H."/>
            <person name="Tang D."/>
            <person name="Shen Q."/>
            <person name="Xue P."/>
            <person name="Zou S."/>
            <person name="Wang X."/>
            <person name="Liu X."/>
            <person name="Wang F."/>
            <person name="Yang Y."/>
            <person name="An X."/>
            <person name="Dong Z."/>
            <person name="Zhang K."/>
            <person name="Zhang X."/>
            <person name="Luo M.C."/>
            <person name="Dvorak J."/>
            <person name="Tong Y."/>
            <person name="Wang J."/>
            <person name="Yang H."/>
            <person name="Li Z."/>
            <person name="Wang D."/>
            <person name="Zhang A."/>
            <person name="Wang J."/>
        </authorList>
    </citation>
    <scope>NUCLEOTIDE SEQUENCE</scope>
</reference>
<gene>
    <name evidence="1" type="ORF">TRIUR3_27169</name>
</gene>
<dbReference type="AlphaFoldDB" id="M8AYY6"/>
<dbReference type="EMBL" id="KD032879">
    <property type="protein sequence ID" value="EMS66369.1"/>
    <property type="molecule type" value="Genomic_DNA"/>
</dbReference>
<name>M8AYY6_TRIUA</name>
<protein>
    <submittedName>
        <fullName evidence="1">Uncharacterized protein</fullName>
    </submittedName>
</protein>
<organism evidence="1">
    <name type="scientific">Triticum urartu</name>
    <name type="common">Red wild einkorn</name>
    <name type="synonym">Crithodium urartu</name>
    <dbReference type="NCBI Taxonomy" id="4572"/>
    <lineage>
        <taxon>Eukaryota</taxon>
        <taxon>Viridiplantae</taxon>
        <taxon>Streptophyta</taxon>
        <taxon>Embryophyta</taxon>
        <taxon>Tracheophyta</taxon>
        <taxon>Spermatophyta</taxon>
        <taxon>Magnoliopsida</taxon>
        <taxon>Liliopsida</taxon>
        <taxon>Poales</taxon>
        <taxon>Poaceae</taxon>
        <taxon>BOP clade</taxon>
        <taxon>Pooideae</taxon>
        <taxon>Triticodae</taxon>
        <taxon>Triticeae</taxon>
        <taxon>Triticinae</taxon>
        <taxon>Triticum</taxon>
    </lineage>
</organism>
<sequence length="258" mass="29017">MEINKYEGIKKAMEDQVPATKDTLQLDHNLLTPTEIEAFKMIELARIQNKYLTRENILLKEHIIALKGIIRRSGRLLTLSLILILIFVGADGHDHLTVSEEDALLRGGKQPQIEEDGTGREHGHGLQIEEDGTGQAQAWERVLWPCSGSSSPSVTLTTTATSSTTPTSSSVSAYAPPAQSSQDLRKKRREIIFRKSLVKNKVISAPYHVAEEKLLTIFRHLWEGEELKMVTYIDWKPSTCLIIVQEKYSVSCSWLLIL</sequence>
<evidence type="ECO:0000313" key="1">
    <source>
        <dbReference type="EMBL" id="EMS66369.1"/>
    </source>
</evidence>
<proteinExistence type="predicted"/>
<accession>M8AYY6</accession>